<dbReference type="InterPro" id="IPR013783">
    <property type="entry name" value="Ig-like_fold"/>
</dbReference>
<dbReference type="Gene3D" id="2.60.40.10">
    <property type="entry name" value="Immunoglobulins"/>
    <property type="match status" value="3"/>
</dbReference>
<evidence type="ECO:0000313" key="5">
    <source>
        <dbReference type="Proteomes" id="UP001046870"/>
    </source>
</evidence>
<dbReference type="PANTHER" id="PTHR13771">
    <property type="entry name" value="INTERCELLULAR ADHESION MOLECULE"/>
    <property type="match status" value="1"/>
</dbReference>
<accession>A0A9D3PBM6</accession>
<dbReference type="SMART" id="SM00409">
    <property type="entry name" value="IG"/>
    <property type="match status" value="1"/>
</dbReference>
<feature type="chain" id="PRO_5039205244" description="Ig-like domain-containing protein" evidence="2">
    <location>
        <begin position="17"/>
        <end position="313"/>
    </location>
</feature>
<evidence type="ECO:0000259" key="3">
    <source>
        <dbReference type="PROSITE" id="PS50835"/>
    </source>
</evidence>
<dbReference type="PROSITE" id="PS50835">
    <property type="entry name" value="IG_LIKE"/>
    <property type="match status" value="1"/>
</dbReference>
<protein>
    <recommendedName>
        <fullName evidence="3">Ig-like domain-containing protein</fullName>
    </recommendedName>
</protein>
<comment type="caution">
    <text evidence="4">The sequence shown here is derived from an EMBL/GenBank/DDBJ whole genome shotgun (WGS) entry which is preliminary data.</text>
</comment>
<dbReference type="InterPro" id="IPR007110">
    <property type="entry name" value="Ig-like_dom"/>
</dbReference>
<feature type="domain" description="Ig-like" evidence="3">
    <location>
        <begin position="167"/>
        <end position="256"/>
    </location>
</feature>
<keyword evidence="2" id="KW-0732">Signal</keyword>
<keyword evidence="1" id="KW-0812">Transmembrane</keyword>
<proteinExistence type="predicted"/>
<dbReference type="EMBL" id="JAFDVH010000022">
    <property type="protein sequence ID" value="KAG7456588.1"/>
    <property type="molecule type" value="Genomic_DNA"/>
</dbReference>
<dbReference type="InterPro" id="IPR003599">
    <property type="entry name" value="Ig_sub"/>
</dbReference>
<evidence type="ECO:0000313" key="4">
    <source>
        <dbReference type="EMBL" id="KAG7456588.1"/>
    </source>
</evidence>
<organism evidence="4 5">
    <name type="scientific">Megalops atlanticus</name>
    <name type="common">Tarpon</name>
    <name type="synonym">Clupea gigantea</name>
    <dbReference type="NCBI Taxonomy" id="7932"/>
    <lineage>
        <taxon>Eukaryota</taxon>
        <taxon>Metazoa</taxon>
        <taxon>Chordata</taxon>
        <taxon>Craniata</taxon>
        <taxon>Vertebrata</taxon>
        <taxon>Euteleostomi</taxon>
        <taxon>Actinopterygii</taxon>
        <taxon>Neopterygii</taxon>
        <taxon>Teleostei</taxon>
        <taxon>Elopiformes</taxon>
        <taxon>Megalopidae</taxon>
        <taxon>Megalops</taxon>
    </lineage>
</organism>
<feature type="transmembrane region" description="Helical" evidence="1">
    <location>
        <begin position="273"/>
        <end position="291"/>
    </location>
</feature>
<dbReference type="AlphaFoldDB" id="A0A9D3PBM6"/>
<name>A0A9D3PBM6_MEGAT</name>
<evidence type="ECO:0000256" key="1">
    <source>
        <dbReference type="SAM" id="Phobius"/>
    </source>
</evidence>
<dbReference type="SUPFAM" id="SSF48726">
    <property type="entry name" value="Immunoglobulin"/>
    <property type="match status" value="2"/>
</dbReference>
<reference evidence="4" key="1">
    <citation type="submission" date="2021-01" db="EMBL/GenBank/DDBJ databases">
        <authorList>
            <person name="Zahm M."/>
            <person name="Roques C."/>
            <person name="Cabau C."/>
            <person name="Klopp C."/>
            <person name="Donnadieu C."/>
            <person name="Jouanno E."/>
            <person name="Lampietro C."/>
            <person name="Louis A."/>
            <person name="Herpin A."/>
            <person name="Echchiki A."/>
            <person name="Berthelot C."/>
            <person name="Parey E."/>
            <person name="Roest-Crollius H."/>
            <person name="Braasch I."/>
            <person name="Postlethwait J."/>
            <person name="Bobe J."/>
            <person name="Montfort J."/>
            <person name="Bouchez O."/>
            <person name="Begum T."/>
            <person name="Mejri S."/>
            <person name="Adams A."/>
            <person name="Chen W.-J."/>
            <person name="Guiguen Y."/>
        </authorList>
    </citation>
    <scope>NUCLEOTIDE SEQUENCE</scope>
    <source>
        <strain evidence="4">YG-15Mar2019-1</strain>
        <tissue evidence="4">Brain</tissue>
    </source>
</reference>
<dbReference type="Pfam" id="PF13927">
    <property type="entry name" value="Ig_3"/>
    <property type="match status" value="1"/>
</dbReference>
<dbReference type="GO" id="GO:0005178">
    <property type="term" value="F:integrin binding"/>
    <property type="evidence" value="ECO:0007669"/>
    <property type="project" value="InterPro"/>
</dbReference>
<dbReference type="InterPro" id="IPR036179">
    <property type="entry name" value="Ig-like_dom_sf"/>
</dbReference>
<gene>
    <name evidence="4" type="ORF">MATL_G00237400</name>
</gene>
<evidence type="ECO:0000256" key="2">
    <source>
        <dbReference type="SAM" id="SignalP"/>
    </source>
</evidence>
<dbReference type="Proteomes" id="UP001046870">
    <property type="component" value="Chromosome 22"/>
</dbReference>
<keyword evidence="1" id="KW-0472">Membrane</keyword>
<keyword evidence="1" id="KW-1133">Transmembrane helix</keyword>
<dbReference type="GO" id="GO:0005886">
    <property type="term" value="C:plasma membrane"/>
    <property type="evidence" value="ECO:0007669"/>
    <property type="project" value="TreeGrafter"/>
</dbReference>
<feature type="signal peptide" evidence="2">
    <location>
        <begin position="1"/>
        <end position="16"/>
    </location>
</feature>
<dbReference type="InterPro" id="IPR047012">
    <property type="entry name" value="ICAM_VCAM"/>
</dbReference>
<dbReference type="GO" id="GO:0007155">
    <property type="term" value="P:cell adhesion"/>
    <property type="evidence" value="ECO:0007669"/>
    <property type="project" value="InterPro"/>
</dbReference>
<sequence>MAARMLWMFFLPAAWSFHVEVNPQDPVYHYGEKLSLNCSVVDCSEPDSLSWTTLDDMPVGAEPERRTSPTTTLLVISSVKPMHETSNVYPAQALWIEWIQGGSVLKMDRGKGSLGSTKEKLQEVSSVHSLPPEINGENITCRATLIVTKDRHEIKETTVALTVLISPRKVSIVVSPAEEVKEGNSVSISCVSDGGSDGSMELHIVREGQETPLQASLDTPTFLTYKLPSVQLSDSGLYRCVAANQTGNQTASAQVRVFGSPPSPPETLDLKKVIIPTVVAGSLLAAAAVIIRYRRKSKGSDAYSLAVKAPPVV</sequence>
<keyword evidence="5" id="KW-1185">Reference proteome</keyword>
<dbReference type="OrthoDB" id="10045578at2759"/>
<dbReference type="PANTHER" id="PTHR13771:SF14">
    <property type="entry name" value="VASCULAR CELL ADHESION PROTEIN 1"/>
    <property type="match status" value="1"/>
</dbReference>